<protein>
    <submittedName>
        <fullName evidence="1">Uncharacterized protein</fullName>
    </submittedName>
</protein>
<evidence type="ECO:0000313" key="1">
    <source>
        <dbReference type="EMBL" id="JAH88046.1"/>
    </source>
</evidence>
<dbReference type="AlphaFoldDB" id="A0A0E9WCL5"/>
<sequence length="42" mass="4907">MKNQEAQAVPCYKKKPLSIVMHCHLTMHEDLKRGRLLPGKYL</sequence>
<reference evidence="1" key="1">
    <citation type="submission" date="2014-11" db="EMBL/GenBank/DDBJ databases">
        <authorList>
            <person name="Amaro Gonzalez C."/>
        </authorList>
    </citation>
    <scope>NUCLEOTIDE SEQUENCE</scope>
</reference>
<accession>A0A0E9WCL5</accession>
<reference evidence="1" key="2">
    <citation type="journal article" date="2015" name="Fish Shellfish Immunol.">
        <title>Early steps in the European eel (Anguilla anguilla)-Vibrio vulnificus interaction in the gills: Role of the RtxA13 toxin.</title>
        <authorList>
            <person name="Callol A."/>
            <person name="Pajuelo D."/>
            <person name="Ebbesson L."/>
            <person name="Teles M."/>
            <person name="MacKenzie S."/>
            <person name="Amaro C."/>
        </authorList>
    </citation>
    <scope>NUCLEOTIDE SEQUENCE</scope>
</reference>
<proteinExistence type="predicted"/>
<dbReference type="EMBL" id="GBXM01020531">
    <property type="protein sequence ID" value="JAH88046.1"/>
    <property type="molecule type" value="Transcribed_RNA"/>
</dbReference>
<organism evidence="1">
    <name type="scientific">Anguilla anguilla</name>
    <name type="common">European freshwater eel</name>
    <name type="synonym">Muraena anguilla</name>
    <dbReference type="NCBI Taxonomy" id="7936"/>
    <lineage>
        <taxon>Eukaryota</taxon>
        <taxon>Metazoa</taxon>
        <taxon>Chordata</taxon>
        <taxon>Craniata</taxon>
        <taxon>Vertebrata</taxon>
        <taxon>Euteleostomi</taxon>
        <taxon>Actinopterygii</taxon>
        <taxon>Neopterygii</taxon>
        <taxon>Teleostei</taxon>
        <taxon>Anguilliformes</taxon>
        <taxon>Anguillidae</taxon>
        <taxon>Anguilla</taxon>
    </lineage>
</organism>
<name>A0A0E9WCL5_ANGAN</name>